<dbReference type="Proteomes" id="UP000027601">
    <property type="component" value="Unassembled WGS sequence"/>
</dbReference>
<organism evidence="1 2">
    <name type="scientific">Bacteroides graminisolvens DSM 19988 = JCM 15093</name>
    <dbReference type="NCBI Taxonomy" id="1121097"/>
    <lineage>
        <taxon>Bacteria</taxon>
        <taxon>Pseudomonadati</taxon>
        <taxon>Bacteroidota</taxon>
        <taxon>Bacteroidia</taxon>
        <taxon>Bacteroidales</taxon>
        <taxon>Bacteroidaceae</taxon>
        <taxon>Bacteroides</taxon>
    </lineage>
</organism>
<dbReference type="EMBL" id="BAJS01000010">
    <property type="protein sequence ID" value="GAK36802.1"/>
    <property type="molecule type" value="Genomic_DNA"/>
</dbReference>
<dbReference type="eggNOG" id="COG1193">
    <property type="taxonomic scope" value="Bacteria"/>
</dbReference>
<name>A0A069D2Z3_9BACE</name>
<evidence type="ECO:0000313" key="2">
    <source>
        <dbReference type="Proteomes" id="UP000027601"/>
    </source>
</evidence>
<gene>
    <name evidence="1" type="ORF">JCM15093_1995</name>
</gene>
<proteinExistence type="predicted"/>
<reference evidence="1 2" key="1">
    <citation type="journal article" date="2015" name="Microbes Environ.">
        <title>Distribution and evolution of nitrogen fixation genes in the phylum bacteroidetes.</title>
        <authorList>
            <person name="Inoue J."/>
            <person name="Oshima K."/>
            <person name="Suda W."/>
            <person name="Sakamoto M."/>
            <person name="Iino T."/>
            <person name="Noda S."/>
            <person name="Hongoh Y."/>
            <person name="Hattori M."/>
            <person name="Ohkuma M."/>
        </authorList>
    </citation>
    <scope>NUCLEOTIDE SEQUENCE [LARGE SCALE GENOMIC DNA]</scope>
    <source>
        <strain evidence="1 2">JCM 15093</strain>
    </source>
</reference>
<accession>A0A069D2Z3</accession>
<evidence type="ECO:0000313" key="1">
    <source>
        <dbReference type="EMBL" id="GAK36802.1"/>
    </source>
</evidence>
<comment type="caution">
    <text evidence="1">The sequence shown here is derived from an EMBL/GenBank/DDBJ whole genome shotgun (WGS) entry which is preliminary data.</text>
</comment>
<protein>
    <submittedName>
        <fullName evidence="1">Putative DNA mismatch repair protein</fullName>
    </submittedName>
</protein>
<keyword evidence="2" id="KW-1185">Reference proteome</keyword>
<sequence length="88" mass="9677">MKIGDRVRFLNEVGGGIVTGFKGKDIVLVEDADGFDFPMLIRECVVIETDDYNIKRKSSSGPVSVQPEKKINKPEITLRPVELSGGIN</sequence>
<dbReference type="AlphaFoldDB" id="A0A069D2Z3"/>